<dbReference type="EMBL" id="CAJNOM010000224">
    <property type="protein sequence ID" value="CAF1252692.1"/>
    <property type="molecule type" value="Genomic_DNA"/>
</dbReference>
<feature type="region of interest" description="Disordered" evidence="1">
    <location>
        <begin position="1"/>
        <end position="45"/>
    </location>
</feature>
<feature type="compositionally biased region" description="Basic and acidic residues" evidence="1">
    <location>
        <begin position="105"/>
        <end position="114"/>
    </location>
</feature>
<evidence type="ECO:0000259" key="2">
    <source>
        <dbReference type="PROSITE" id="PS50802"/>
    </source>
</evidence>
<organism evidence="3 6">
    <name type="scientific">Adineta steineri</name>
    <dbReference type="NCBI Taxonomy" id="433720"/>
    <lineage>
        <taxon>Eukaryota</taxon>
        <taxon>Metazoa</taxon>
        <taxon>Spiralia</taxon>
        <taxon>Gnathifera</taxon>
        <taxon>Rotifera</taxon>
        <taxon>Eurotatoria</taxon>
        <taxon>Bdelloidea</taxon>
        <taxon>Adinetida</taxon>
        <taxon>Adinetidae</taxon>
        <taxon>Adineta</taxon>
    </lineage>
</organism>
<evidence type="ECO:0000313" key="3">
    <source>
        <dbReference type="EMBL" id="CAF1100343.1"/>
    </source>
</evidence>
<dbReference type="Pfam" id="PF02338">
    <property type="entry name" value="OTU"/>
    <property type="match status" value="1"/>
</dbReference>
<dbReference type="EMBL" id="CAJNOI010000126">
    <property type="protein sequence ID" value="CAF1100343.1"/>
    <property type="molecule type" value="Genomic_DNA"/>
</dbReference>
<feature type="compositionally biased region" description="Basic and acidic residues" evidence="1">
    <location>
        <begin position="84"/>
        <end position="96"/>
    </location>
</feature>
<dbReference type="GO" id="GO:0004843">
    <property type="term" value="F:cysteine-type deubiquitinase activity"/>
    <property type="evidence" value="ECO:0007669"/>
    <property type="project" value="TreeGrafter"/>
</dbReference>
<dbReference type="InterPro" id="IPR050704">
    <property type="entry name" value="Peptidase_C85-like"/>
</dbReference>
<accession>A0A814P5X0</accession>
<dbReference type="InterPro" id="IPR003323">
    <property type="entry name" value="OTU_dom"/>
</dbReference>
<dbReference type="InterPro" id="IPR038765">
    <property type="entry name" value="Papain-like_cys_pep_sf"/>
</dbReference>
<protein>
    <recommendedName>
        <fullName evidence="2">OTU domain-containing protein</fullName>
    </recommendedName>
</protein>
<keyword evidence="5" id="KW-1185">Reference proteome</keyword>
<dbReference type="Gene3D" id="3.90.70.80">
    <property type="match status" value="1"/>
</dbReference>
<evidence type="ECO:0000313" key="4">
    <source>
        <dbReference type="EMBL" id="CAF1252692.1"/>
    </source>
</evidence>
<dbReference type="PANTHER" id="PTHR12419:SF10">
    <property type="entry name" value="DEUBIQUITINASE OTUD6B"/>
    <property type="match status" value="1"/>
</dbReference>
<comment type="caution">
    <text evidence="3">The sequence shown here is derived from an EMBL/GenBank/DDBJ whole genome shotgun (WGS) entry which is preliminary data.</text>
</comment>
<dbReference type="GO" id="GO:0016579">
    <property type="term" value="P:protein deubiquitination"/>
    <property type="evidence" value="ECO:0007669"/>
    <property type="project" value="TreeGrafter"/>
</dbReference>
<reference evidence="3" key="1">
    <citation type="submission" date="2021-02" db="EMBL/GenBank/DDBJ databases">
        <authorList>
            <person name="Nowell W R."/>
        </authorList>
    </citation>
    <scope>NUCLEOTIDE SEQUENCE</scope>
</reference>
<feature type="region of interest" description="Disordered" evidence="1">
    <location>
        <begin position="79"/>
        <end position="114"/>
    </location>
</feature>
<sequence>MAEQNPSEITEDEGSRHRRERRELQSTVQQLKKSINKNDKTRKKKIDSEIKALEDAFAKRWEHFNENSAATEVNEIAITTPTQSDEHPPETDEKQHLSRKARRLANKEKRHNEANENQEIIDYDNQPEAIRCRNESSSIDEQLLKRGLELRSIASDGNCLFASIIDQTSDLTVRQLREVVADYLRKHRNEYEPFIDTDYDVYCEKLAKENIWGGQVELQACAKILQRPIEIIQGNGNEPIKIDCSSSTKAPIVITYHRYLYANGEHYNSTMHTEEKTDE</sequence>
<dbReference type="PANTHER" id="PTHR12419">
    <property type="entry name" value="OTU DOMAIN CONTAINING PROTEIN"/>
    <property type="match status" value="1"/>
</dbReference>
<dbReference type="Proteomes" id="UP000663832">
    <property type="component" value="Unassembled WGS sequence"/>
</dbReference>
<proteinExistence type="predicted"/>
<name>A0A814P5X0_9BILA</name>
<dbReference type="PROSITE" id="PS50802">
    <property type="entry name" value="OTU"/>
    <property type="match status" value="1"/>
</dbReference>
<gene>
    <name evidence="3" type="ORF">BJG266_LOCUS21317</name>
    <name evidence="4" type="ORF">QVE165_LOCUS28600</name>
</gene>
<dbReference type="SUPFAM" id="SSF54001">
    <property type="entry name" value="Cysteine proteinases"/>
    <property type="match status" value="1"/>
</dbReference>
<dbReference type="Proteomes" id="UP000663877">
    <property type="component" value="Unassembled WGS sequence"/>
</dbReference>
<evidence type="ECO:0000313" key="6">
    <source>
        <dbReference type="Proteomes" id="UP000663877"/>
    </source>
</evidence>
<evidence type="ECO:0000256" key="1">
    <source>
        <dbReference type="SAM" id="MobiDB-lite"/>
    </source>
</evidence>
<feature type="domain" description="OTU" evidence="2">
    <location>
        <begin position="148"/>
        <end position="273"/>
    </location>
</feature>
<dbReference type="OrthoDB" id="415023at2759"/>
<dbReference type="AlphaFoldDB" id="A0A814P5X0"/>
<evidence type="ECO:0000313" key="5">
    <source>
        <dbReference type="Proteomes" id="UP000663832"/>
    </source>
</evidence>